<evidence type="ECO:0000256" key="1">
    <source>
        <dbReference type="ARBA" id="ARBA00023125"/>
    </source>
</evidence>
<keyword evidence="7" id="KW-1185">Reference proteome</keyword>
<dbReference type="EMBL" id="JARIHO010000032">
    <property type="protein sequence ID" value="KAJ7334858.1"/>
    <property type="molecule type" value="Genomic_DNA"/>
</dbReference>
<dbReference type="Gene3D" id="1.10.30.10">
    <property type="entry name" value="High mobility group box domain"/>
    <property type="match status" value="1"/>
</dbReference>
<feature type="compositionally biased region" description="Basic residues" evidence="4">
    <location>
        <begin position="44"/>
        <end position="55"/>
    </location>
</feature>
<proteinExistence type="predicted"/>
<dbReference type="GO" id="GO:0005634">
    <property type="term" value="C:nucleus"/>
    <property type="evidence" value="ECO:0007669"/>
    <property type="project" value="UniProtKB-UniRule"/>
</dbReference>
<protein>
    <recommendedName>
        <fullName evidence="5">HMG box domain-containing protein</fullName>
    </recommendedName>
</protein>
<dbReference type="PROSITE" id="PS50118">
    <property type="entry name" value="HMG_BOX_2"/>
    <property type="match status" value="1"/>
</dbReference>
<feature type="DNA-binding region" description="HMG box" evidence="3">
    <location>
        <begin position="58"/>
        <end position="126"/>
    </location>
</feature>
<dbReference type="CDD" id="cd01389">
    <property type="entry name" value="HMG-box_ROX1-like"/>
    <property type="match status" value="1"/>
</dbReference>
<feature type="compositionally biased region" description="Low complexity" evidence="4">
    <location>
        <begin position="1"/>
        <end position="25"/>
    </location>
</feature>
<dbReference type="InterPro" id="IPR036910">
    <property type="entry name" value="HMG_box_dom_sf"/>
</dbReference>
<evidence type="ECO:0000259" key="5">
    <source>
        <dbReference type="PROSITE" id="PS50118"/>
    </source>
</evidence>
<dbReference type="PANTHER" id="PTHR10270">
    <property type="entry name" value="SOX TRANSCRIPTION FACTOR"/>
    <property type="match status" value="1"/>
</dbReference>
<evidence type="ECO:0000256" key="2">
    <source>
        <dbReference type="ARBA" id="ARBA00023163"/>
    </source>
</evidence>
<dbReference type="GO" id="GO:0000978">
    <property type="term" value="F:RNA polymerase II cis-regulatory region sequence-specific DNA binding"/>
    <property type="evidence" value="ECO:0007669"/>
    <property type="project" value="TreeGrafter"/>
</dbReference>
<dbReference type="SUPFAM" id="SSF47095">
    <property type="entry name" value="HMG-box"/>
    <property type="match status" value="1"/>
</dbReference>
<evidence type="ECO:0000313" key="6">
    <source>
        <dbReference type="EMBL" id="KAJ7334858.1"/>
    </source>
</evidence>
<dbReference type="InterPro" id="IPR009071">
    <property type="entry name" value="HMG_box_dom"/>
</dbReference>
<dbReference type="InterPro" id="IPR050140">
    <property type="entry name" value="SRY-related_HMG-box_TF-like"/>
</dbReference>
<dbReference type="Pfam" id="PF00505">
    <property type="entry name" value="HMG_box"/>
    <property type="match status" value="1"/>
</dbReference>
<keyword evidence="3" id="KW-0539">Nucleus</keyword>
<organism evidence="6 7">
    <name type="scientific">Mycena albidolilacea</name>
    <dbReference type="NCBI Taxonomy" id="1033008"/>
    <lineage>
        <taxon>Eukaryota</taxon>
        <taxon>Fungi</taxon>
        <taxon>Dikarya</taxon>
        <taxon>Basidiomycota</taxon>
        <taxon>Agaricomycotina</taxon>
        <taxon>Agaricomycetes</taxon>
        <taxon>Agaricomycetidae</taxon>
        <taxon>Agaricales</taxon>
        <taxon>Marasmiineae</taxon>
        <taxon>Mycenaceae</taxon>
        <taxon>Mycena</taxon>
    </lineage>
</organism>
<keyword evidence="2" id="KW-0804">Transcription</keyword>
<comment type="caution">
    <text evidence="6">The sequence shown here is derived from an EMBL/GenBank/DDBJ whole genome shotgun (WGS) entry which is preliminary data.</text>
</comment>
<dbReference type="GO" id="GO:0030154">
    <property type="term" value="P:cell differentiation"/>
    <property type="evidence" value="ECO:0007669"/>
    <property type="project" value="TreeGrafter"/>
</dbReference>
<feature type="region of interest" description="Disordered" evidence="4">
    <location>
        <begin position="1"/>
        <end position="57"/>
    </location>
</feature>
<sequence length="456" mass="50404">MSAVALSPSDSSSSWSSSPSEASSPGVIVLSDDLPLPTAPRPFSTKKSHSKKRPLGHIPRPRNAFILFRCDYTRQNERKTKACDQNDVSRMVGSIWRNMTQEQRAPWVVMAEAEKKRHAVLYPGYKYFSRNKKTQPTGKEVEEQIARAAEKAVEAEVVQKATEANSKDMVTVYYPPWATRRTLTYFARRATSCPPEGAVSVEPYSEMMDRAMVTTNATVYSKEVVRKEAGSDGEEQQPSNTVENVFVPSAYGIGEGNCSASWNVTADRSLSQGSYTIDPPGGTSSWGEQQLLSEYPTEYTFLPEGLDLPPFLYMQEGGFMVPQYSYTAPSSGDFWNQGTYENYWAPDIPTLPPSPTDTSPSLSPITPTEHSTLVQPPLNKDVQYDGPLSSANPIHPESFTKDQADFFAEFGNMVQVPDEGDNTFGPSVTIVPRESSIRTTYAPYERLCTHGGQGSQ</sequence>
<accession>A0AAD6ZR21</accession>
<evidence type="ECO:0000256" key="3">
    <source>
        <dbReference type="PROSITE-ProRule" id="PRU00267"/>
    </source>
</evidence>
<gene>
    <name evidence="6" type="ORF">DFH08DRAFT_879527</name>
</gene>
<dbReference type="GO" id="GO:0001228">
    <property type="term" value="F:DNA-binding transcription activator activity, RNA polymerase II-specific"/>
    <property type="evidence" value="ECO:0007669"/>
    <property type="project" value="TreeGrafter"/>
</dbReference>
<evidence type="ECO:0000313" key="7">
    <source>
        <dbReference type="Proteomes" id="UP001218218"/>
    </source>
</evidence>
<dbReference type="AlphaFoldDB" id="A0AAD6ZR21"/>
<name>A0AAD6ZR21_9AGAR</name>
<dbReference type="PANTHER" id="PTHR10270:SF161">
    <property type="entry name" value="SEX-DETERMINING REGION Y PROTEIN"/>
    <property type="match status" value="1"/>
</dbReference>
<keyword evidence="1 3" id="KW-0238">DNA-binding</keyword>
<feature type="domain" description="HMG box" evidence="5">
    <location>
        <begin position="58"/>
        <end position="126"/>
    </location>
</feature>
<feature type="compositionally biased region" description="Low complexity" evidence="4">
    <location>
        <begin position="356"/>
        <end position="368"/>
    </location>
</feature>
<dbReference type="Proteomes" id="UP001218218">
    <property type="component" value="Unassembled WGS sequence"/>
</dbReference>
<evidence type="ECO:0000256" key="4">
    <source>
        <dbReference type="SAM" id="MobiDB-lite"/>
    </source>
</evidence>
<reference evidence="6" key="1">
    <citation type="submission" date="2023-03" db="EMBL/GenBank/DDBJ databases">
        <title>Massive genome expansion in bonnet fungi (Mycena s.s.) driven by repeated elements and novel gene families across ecological guilds.</title>
        <authorList>
            <consortium name="Lawrence Berkeley National Laboratory"/>
            <person name="Harder C.B."/>
            <person name="Miyauchi S."/>
            <person name="Viragh M."/>
            <person name="Kuo A."/>
            <person name="Thoen E."/>
            <person name="Andreopoulos B."/>
            <person name="Lu D."/>
            <person name="Skrede I."/>
            <person name="Drula E."/>
            <person name="Henrissat B."/>
            <person name="Morin E."/>
            <person name="Kohler A."/>
            <person name="Barry K."/>
            <person name="LaButti K."/>
            <person name="Morin E."/>
            <person name="Salamov A."/>
            <person name="Lipzen A."/>
            <person name="Mereny Z."/>
            <person name="Hegedus B."/>
            <person name="Baldrian P."/>
            <person name="Stursova M."/>
            <person name="Weitz H."/>
            <person name="Taylor A."/>
            <person name="Grigoriev I.V."/>
            <person name="Nagy L.G."/>
            <person name="Martin F."/>
            <person name="Kauserud H."/>
        </authorList>
    </citation>
    <scope>NUCLEOTIDE SEQUENCE</scope>
    <source>
        <strain evidence="6">CBHHK002</strain>
    </source>
</reference>
<feature type="region of interest" description="Disordered" evidence="4">
    <location>
        <begin position="354"/>
        <end position="377"/>
    </location>
</feature>
<dbReference type="SMART" id="SM00398">
    <property type="entry name" value="HMG"/>
    <property type="match status" value="1"/>
</dbReference>